<dbReference type="InterPro" id="IPR011993">
    <property type="entry name" value="PH-like_dom_sf"/>
</dbReference>
<dbReference type="Gene3D" id="1.20.5.1160">
    <property type="entry name" value="Vasodilator-stimulated phosphoprotein"/>
    <property type="match status" value="1"/>
</dbReference>
<dbReference type="Gene3D" id="2.30.29.30">
    <property type="entry name" value="Pleckstrin-homology domain (PH domain)/Phosphotyrosine-binding domain (PTB)"/>
    <property type="match status" value="1"/>
</dbReference>
<feature type="compositionally biased region" description="Low complexity" evidence="9">
    <location>
        <begin position="328"/>
        <end position="340"/>
    </location>
</feature>
<dbReference type="AlphaFoldDB" id="A0A8S1EJG2"/>
<proteinExistence type="inferred from homology"/>
<evidence type="ECO:0000256" key="5">
    <source>
        <dbReference type="ARBA" id="ARBA00023036"/>
    </source>
</evidence>
<comment type="subcellular location">
    <subcellularLocation>
        <location evidence="2">Cell projection</location>
        <location evidence="2">Lamellipodium</location>
    </subcellularLocation>
    <subcellularLocation>
        <location evidence="1">Cytoplasm</location>
        <location evidence="1">Cytoskeleton</location>
    </subcellularLocation>
</comment>
<evidence type="ECO:0000256" key="3">
    <source>
        <dbReference type="ARBA" id="ARBA00009785"/>
    </source>
</evidence>
<evidence type="ECO:0000256" key="1">
    <source>
        <dbReference type="ARBA" id="ARBA00004245"/>
    </source>
</evidence>
<comment type="caution">
    <text evidence="11">The sequence shown here is derived from an EMBL/GenBank/DDBJ whole genome shotgun (WGS) entry which is preliminary data.</text>
</comment>
<sequence length="444" mass="48109">MVYNEASKKWQPPLGTDGQISKVEIMQNSQRPSFRIVSARETDGKWLLNCNIHHKLKYHSATATFHQWRDEHRQVYGLNFQSESDARTFVSTIGQAIDYLTHQGLNHPNDYQQPQPADNVYQDPHQHIMHIQSAPAFDHNAHHHDENQNANFRKISQHANSIASSYLTQQQRRASQSSNTSSGNAMYQHHHHQEQTDSRQGWNNGPIQSNNIPPAPCAPPPMAPPSNSVPPAPPPPPGGIPPVNSGAPPPPPPPPPNLGLAAMNKGTSLADQLKARGQQLKPNGGSSKPAQEPEKPAAPAGAGNLMSELAAHINKRKMTQAKADAVDSKSNTSNGSSDSGCGTATSTNGFSNGGSLGSATAKKWSVSEAKPTESPKTHRKLPSASSLFSQDDGPKTPLVNGSGSTITNELLDRFRAELMVEVRLEINKAKQEIIEALRTEIAKK</sequence>
<dbReference type="Pfam" id="PF00568">
    <property type="entry name" value="WH1"/>
    <property type="match status" value="1"/>
</dbReference>
<feature type="compositionally biased region" description="Polar residues" evidence="9">
    <location>
        <begin position="198"/>
        <end position="208"/>
    </location>
</feature>
<evidence type="ECO:0000313" key="12">
    <source>
        <dbReference type="Proteomes" id="UP000494206"/>
    </source>
</evidence>
<protein>
    <recommendedName>
        <fullName evidence="10">WH1 domain-containing protein</fullName>
    </recommendedName>
</protein>
<dbReference type="SMART" id="SM00461">
    <property type="entry name" value="WH1"/>
    <property type="match status" value="1"/>
</dbReference>
<comment type="similarity">
    <text evidence="3">Belongs to the Ena/VASP family.</text>
</comment>
<dbReference type="SUPFAM" id="SSF50729">
    <property type="entry name" value="PH domain-like"/>
    <property type="match status" value="1"/>
</dbReference>
<dbReference type="OrthoDB" id="31170at2759"/>
<gene>
    <name evidence="11" type="ORF">CBOVIS_LOCUS1230</name>
</gene>
<evidence type="ECO:0000256" key="7">
    <source>
        <dbReference type="ARBA" id="ARBA00023212"/>
    </source>
</evidence>
<keyword evidence="8" id="KW-0966">Cell projection</keyword>
<dbReference type="InterPro" id="IPR014885">
    <property type="entry name" value="VASP_tetra"/>
</dbReference>
<feature type="compositionally biased region" description="Polar residues" evidence="9">
    <location>
        <begin position="166"/>
        <end position="185"/>
    </location>
</feature>
<dbReference type="GO" id="GO:0030027">
    <property type="term" value="C:lamellipodium"/>
    <property type="evidence" value="ECO:0007669"/>
    <property type="project" value="UniProtKB-SubCell"/>
</dbReference>
<dbReference type="Pfam" id="PF08776">
    <property type="entry name" value="VASP_tetra"/>
    <property type="match status" value="1"/>
</dbReference>
<evidence type="ECO:0000259" key="10">
    <source>
        <dbReference type="PROSITE" id="PS50229"/>
    </source>
</evidence>
<dbReference type="InterPro" id="IPR000697">
    <property type="entry name" value="WH1/EVH1_dom"/>
</dbReference>
<dbReference type="PROSITE" id="PS50229">
    <property type="entry name" value="WH1"/>
    <property type="match status" value="1"/>
</dbReference>
<dbReference type="PANTHER" id="PTHR11202">
    <property type="entry name" value="SPROUTY-RELATED, EVH1 DOMAIN-CONTAINING PROTEIN FAMILY MEMBER"/>
    <property type="match status" value="1"/>
</dbReference>
<evidence type="ECO:0000256" key="4">
    <source>
        <dbReference type="ARBA" id="ARBA00022490"/>
    </source>
</evidence>
<evidence type="ECO:0000256" key="6">
    <source>
        <dbReference type="ARBA" id="ARBA00023203"/>
    </source>
</evidence>
<dbReference type="Proteomes" id="UP000494206">
    <property type="component" value="Unassembled WGS sequence"/>
</dbReference>
<dbReference type="PANTHER" id="PTHR11202:SF22">
    <property type="entry name" value="PROTEIN ENABLED"/>
    <property type="match status" value="1"/>
</dbReference>
<organism evidence="11 12">
    <name type="scientific">Caenorhabditis bovis</name>
    <dbReference type="NCBI Taxonomy" id="2654633"/>
    <lineage>
        <taxon>Eukaryota</taxon>
        <taxon>Metazoa</taxon>
        <taxon>Ecdysozoa</taxon>
        <taxon>Nematoda</taxon>
        <taxon>Chromadorea</taxon>
        <taxon>Rhabditida</taxon>
        <taxon>Rhabditina</taxon>
        <taxon>Rhabditomorpha</taxon>
        <taxon>Rhabditoidea</taxon>
        <taxon>Rhabditidae</taxon>
        <taxon>Peloderinae</taxon>
        <taxon>Caenorhabditis</taxon>
    </lineage>
</organism>
<accession>A0A8S1EJG2</accession>
<feature type="compositionally biased region" description="Pro residues" evidence="9">
    <location>
        <begin position="213"/>
        <end position="240"/>
    </location>
</feature>
<dbReference type="InterPro" id="IPR038023">
    <property type="entry name" value="VASP_sf"/>
</dbReference>
<evidence type="ECO:0000256" key="2">
    <source>
        <dbReference type="ARBA" id="ARBA00004510"/>
    </source>
</evidence>
<keyword evidence="7" id="KW-0206">Cytoskeleton</keyword>
<keyword evidence="4" id="KW-0963">Cytoplasm</keyword>
<feature type="domain" description="WH1" evidence="10">
    <location>
        <begin position="1"/>
        <end position="100"/>
    </location>
</feature>
<dbReference type="GO" id="GO:0005856">
    <property type="term" value="C:cytoskeleton"/>
    <property type="evidence" value="ECO:0007669"/>
    <property type="project" value="UniProtKB-SubCell"/>
</dbReference>
<keyword evidence="6" id="KW-0009">Actin-binding</keyword>
<dbReference type="GO" id="GO:0005737">
    <property type="term" value="C:cytoplasm"/>
    <property type="evidence" value="ECO:0007669"/>
    <property type="project" value="UniProtKB-ARBA"/>
</dbReference>
<evidence type="ECO:0000256" key="8">
    <source>
        <dbReference type="ARBA" id="ARBA00023273"/>
    </source>
</evidence>
<keyword evidence="12" id="KW-1185">Reference proteome</keyword>
<evidence type="ECO:0000313" key="11">
    <source>
        <dbReference type="EMBL" id="CAB3397882.1"/>
    </source>
</evidence>
<keyword evidence="5" id="KW-0729">SH3-binding</keyword>
<feature type="compositionally biased region" description="Pro residues" evidence="9">
    <location>
        <begin position="247"/>
        <end position="257"/>
    </location>
</feature>
<dbReference type="GO" id="GO:0003779">
    <property type="term" value="F:actin binding"/>
    <property type="evidence" value="ECO:0007669"/>
    <property type="project" value="UniProtKB-KW"/>
</dbReference>
<dbReference type="GO" id="GO:0017124">
    <property type="term" value="F:SH3 domain binding"/>
    <property type="evidence" value="ECO:0007669"/>
    <property type="project" value="UniProtKB-KW"/>
</dbReference>
<name>A0A8S1EJG2_9PELO</name>
<dbReference type="EMBL" id="CADEPM010000001">
    <property type="protein sequence ID" value="CAB3397882.1"/>
    <property type="molecule type" value="Genomic_DNA"/>
</dbReference>
<dbReference type="SUPFAM" id="SSF118370">
    <property type="entry name" value="Vasodilator-stimulated phosphoprotein, VASP, tetramerisation domain"/>
    <property type="match status" value="1"/>
</dbReference>
<evidence type="ECO:0000256" key="9">
    <source>
        <dbReference type="SAM" id="MobiDB-lite"/>
    </source>
</evidence>
<feature type="region of interest" description="Disordered" evidence="9">
    <location>
        <begin position="166"/>
        <end position="406"/>
    </location>
</feature>
<reference evidence="11 12" key="1">
    <citation type="submission" date="2020-04" db="EMBL/GenBank/DDBJ databases">
        <authorList>
            <person name="Laetsch R D."/>
            <person name="Stevens L."/>
            <person name="Kumar S."/>
            <person name="Blaxter L. M."/>
        </authorList>
    </citation>
    <scope>NUCLEOTIDE SEQUENCE [LARGE SCALE GENOMIC DNA]</scope>
</reference>